<evidence type="ECO:0000256" key="5">
    <source>
        <dbReference type="ARBA" id="ARBA00022771"/>
    </source>
</evidence>
<feature type="compositionally biased region" description="Basic and acidic residues" evidence="8">
    <location>
        <begin position="194"/>
        <end position="224"/>
    </location>
</feature>
<feature type="domain" description="MCM10 OB-fold" evidence="10">
    <location>
        <begin position="332"/>
        <end position="475"/>
    </location>
</feature>
<evidence type="ECO:0000256" key="3">
    <source>
        <dbReference type="ARBA" id="ARBA00022705"/>
    </source>
</evidence>
<dbReference type="Pfam" id="PF22379">
    <property type="entry name" value="OB_MCM10"/>
    <property type="match status" value="1"/>
</dbReference>
<dbReference type="InterPro" id="IPR040184">
    <property type="entry name" value="Mcm10"/>
</dbReference>
<feature type="compositionally biased region" description="Low complexity" evidence="8">
    <location>
        <begin position="293"/>
        <end position="303"/>
    </location>
</feature>
<dbReference type="GO" id="GO:0006270">
    <property type="term" value="P:DNA replication initiation"/>
    <property type="evidence" value="ECO:0007669"/>
    <property type="project" value="InterPro"/>
</dbReference>
<feature type="compositionally biased region" description="Basic and acidic residues" evidence="8">
    <location>
        <begin position="1"/>
        <end position="13"/>
    </location>
</feature>
<feature type="region of interest" description="Disordered" evidence="8">
    <location>
        <begin position="534"/>
        <end position="561"/>
    </location>
</feature>
<feature type="region of interest" description="Disordered" evidence="8">
    <location>
        <begin position="92"/>
        <end position="308"/>
    </location>
</feature>
<dbReference type="EMBL" id="MU001500">
    <property type="protein sequence ID" value="KAF2445293.1"/>
    <property type="molecule type" value="Genomic_DNA"/>
</dbReference>
<dbReference type="InterPro" id="IPR055065">
    <property type="entry name" value="OB_MCM10"/>
</dbReference>
<feature type="compositionally biased region" description="Low complexity" evidence="8">
    <location>
        <begin position="642"/>
        <end position="655"/>
    </location>
</feature>
<evidence type="ECO:0000256" key="8">
    <source>
        <dbReference type="SAM" id="MobiDB-lite"/>
    </source>
</evidence>
<dbReference type="AlphaFoldDB" id="A0A9P4PLF3"/>
<dbReference type="InterPro" id="IPR012340">
    <property type="entry name" value="NA-bd_OB-fold"/>
</dbReference>
<comment type="similarity">
    <text evidence="2">Belongs to the MCM10 family.</text>
</comment>
<evidence type="ECO:0000256" key="7">
    <source>
        <dbReference type="ARBA" id="ARBA00023242"/>
    </source>
</evidence>
<feature type="region of interest" description="Disordered" evidence="8">
    <location>
        <begin position="641"/>
        <end position="670"/>
    </location>
</feature>
<comment type="caution">
    <text evidence="11">The sequence shown here is derived from an EMBL/GenBank/DDBJ whole genome shotgun (WGS) entry which is preliminary data.</text>
</comment>
<keyword evidence="4" id="KW-0479">Metal-binding</keyword>
<keyword evidence="12" id="KW-1185">Reference proteome</keyword>
<keyword evidence="3" id="KW-0235">DNA replication</keyword>
<dbReference type="Pfam" id="PF09329">
    <property type="entry name" value="zf-primase"/>
    <property type="match status" value="1"/>
</dbReference>
<feature type="compositionally biased region" description="Polar residues" evidence="8">
    <location>
        <begin position="100"/>
        <end position="116"/>
    </location>
</feature>
<feature type="domain" description="Zinc finger Mcm10/DnaG-type" evidence="9">
    <location>
        <begin position="483"/>
        <end position="528"/>
    </location>
</feature>
<proteinExistence type="inferred from homology"/>
<dbReference type="GO" id="GO:0043596">
    <property type="term" value="C:nuclear replication fork"/>
    <property type="evidence" value="ECO:0007669"/>
    <property type="project" value="TreeGrafter"/>
</dbReference>
<reference evidence="11" key="1">
    <citation type="journal article" date="2020" name="Stud. Mycol.">
        <title>101 Dothideomycetes genomes: a test case for predicting lifestyles and emergence of pathogens.</title>
        <authorList>
            <person name="Haridas S."/>
            <person name="Albert R."/>
            <person name="Binder M."/>
            <person name="Bloem J."/>
            <person name="Labutti K."/>
            <person name="Salamov A."/>
            <person name="Andreopoulos B."/>
            <person name="Baker S."/>
            <person name="Barry K."/>
            <person name="Bills G."/>
            <person name="Bluhm B."/>
            <person name="Cannon C."/>
            <person name="Castanera R."/>
            <person name="Culley D."/>
            <person name="Daum C."/>
            <person name="Ezra D."/>
            <person name="Gonzalez J."/>
            <person name="Henrissat B."/>
            <person name="Kuo A."/>
            <person name="Liang C."/>
            <person name="Lipzen A."/>
            <person name="Lutzoni F."/>
            <person name="Magnuson J."/>
            <person name="Mondo S."/>
            <person name="Nolan M."/>
            <person name="Ohm R."/>
            <person name="Pangilinan J."/>
            <person name="Park H.-J."/>
            <person name="Ramirez L."/>
            <person name="Alfaro M."/>
            <person name="Sun H."/>
            <person name="Tritt A."/>
            <person name="Yoshinaga Y."/>
            <person name="Zwiers L.-H."/>
            <person name="Turgeon B."/>
            <person name="Goodwin S."/>
            <person name="Spatafora J."/>
            <person name="Crous P."/>
            <person name="Grigoriev I."/>
        </authorList>
    </citation>
    <scope>NUCLEOTIDE SEQUENCE</scope>
    <source>
        <strain evidence="11">CBS 690.94</strain>
    </source>
</reference>
<feature type="compositionally biased region" description="Basic and acidic residues" evidence="8">
    <location>
        <begin position="729"/>
        <end position="744"/>
    </location>
</feature>
<evidence type="ECO:0008006" key="13">
    <source>
        <dbReference type="Google" id="ProtNLM"/>
    </source>
</evidence>
<name>A0A9P4PLF3_9PLEO</name>
<dbReference type="Gene3D" id="2.40.50.140">
    <property type="entry name" value="Nucleic acid-binding proteins"/>
    <property type="match status" value="1"/>
</dbReference>
<feature type="compositionally biased region" description="Low complexity" evidence="8">
    <location>
        <begin position="169"/>
        <end position="178"/>
    </location>
</feature>
<dbReference type="OrthoDB" id="202825at2759"/>
<dbReference type="PANTHER" id="PTHR13454:SF11">
    <property type="entry name" value="PROTEIN MCM10 HOMOLOG"/>
    <property type="match status" value="1"/>
</dbReference>
<evidence type="ECO:0000313" key="11">
    <source>
        <dbReference type="EMBL" id="KAF2445293.1"/>
    </source>
</evidence>
<dbReference type="GO" id="GO:0003688">
    <property type="term" value="F:DNA replication origin binding"/>
    <property type="evidence" value="ECO:0007669"/>
    <property type="project" value="TreeGrafter"/>
</dbReference>
<feature type="compositionally biased region" description="Acidic residues" evidence="8">
    <location>
        <begin position="64"/>
        <end position="74"/>
    </location>
</feature>
<evidence type="ECO:0000259" key="9">
    <source>
        <dbReference type="Pfam" id="PF09329"/>
    </source>
</evidence>
<evidence type="ECO:0000256" key="2">
    <source>
        <dbReference type="ARBA" id="ARBA00009679"/>
    </source>
</evidence>
<dbReference type="GO" id="GO:0008270">
    <property type="term" value="F:zinc ion binding"/>
    <property type="evidence" value="ECO:0007669"/>
    <property type="project" value="UniProtKB-KW"/>
</dbReference>
<feature type="compositionally biased region" description="Basic and acidic residues" evidence="8">
    <location>
        <begin position="601"/>
        <end position="617"/>
    </location>
</feature>
<keyword evidence="7" id="KW-0539">Nucleus</keyword>
<dbReference type="FunFam" id="2.40.50.140:FF:000174">
    <property type="entry name" value="DNA replication licensing factor mcm10"/>
    <property type="match status" value="1"/>
</dbReference>
<dbReference type="InterPro" id="IPR015408">
    <property type="entry name" value="Znf_Mcm10/DnaG"/>
</dbReference>
<evidence type="ECO:0000259" key="10">
    <source>
        <dbReference type="Pfam" id="PF22379"/>
    </source>
</evidence>
<feature type="compositionally biased region" description="Basic and acidic residues" evidence="8">
    <location>
        <begin position="140"/>
        <end position="149"/>
    </location>
</feature>
<feature type="region of interest" description="Disordered" evidence="8">
    <location>
        <begin position="1"/>
        <end position="76"/>
    </location>
</feature>
<gene>
    <name evidence="11" type="ORF">P171DRAFT_359954</name>
</gene>
<evidence type="ECO:0000256" key="1">
    <source>
        <dbReference type="ARBA" id="ARBA00004123"/>
    </source>
</evidence>
<keyword evidence="5" id="KW-0863">Zinc-finger</keyword>
<dbReference type="PANTHER" id="PTHR13454">
    <property type="entry name" value="PROTEIN MCM10 HOMOLOG"/>
    <property type="match status" value="1"/>
</dbReference>
<evidence type="ECO:0000313" key="12">
    <source>
        <dbReference type="Proteomes" id="UP000799764"/>
    </source>
</evidence>
<sequence>MIVRDSPKSRAPKEAPIWPPKSPHHAVLLSPSARQKYENQRQRSATSPSPSRRRPMSRTQSALSDDEEEDDEETLQLQLQAIEARLKLKRLQKAKRTTGDGDNNNSADIFSRSGTAANAPRPELSKPRSEVQVPVSPQRNRREPEEQKSPARVLLGIDKGLRAQDVSLKRASSLSSRQAARHSRTRSATTVEAPKIKSFSERIADSRNKEKEREEKQARIEKSRTGGFGLQNIEGLKDRPASRAAFSLSSRTKSSEDSASLGKSLAQGRHMNNLRESATPRTGSSLSGRLDQSPSAASRPPSRGFGSTATAAKYAEISQRDDSTDAPSFESFSGLHLKSREMQHNVVTRTLDGKTVVTIPQLLKTVKAPEYDPPDMENDYVVMGVIAAKSSPMATKNAVKQRSAGNQEEDAHATNKFMIITLTDFKWELQLFLFDTGFSKYWKLTPGTLIAILNPDILPPRDRGSTKFSLKLTSSDDTVLEIGSARDLDFCHAMRKDGKECAQWIDGRKTEFCDFHLELQVEKSKRGRMEVNTMTGFGKGPGAGRGSMFGGAGRGKGKGDELRREGRYHDAFLHETMYITPGAGSSARLMDRDQQPYSVTERAEKHRKQLADKEKERELAKRLGDLGNGAGGDYMRRAALTSASTMQSESSRSSSALDDPFITKPSGPTDVLGLLNKRAEDVSLDRGPGSAAAAAAKRKRAISGKSIASSEPVGWGGAGKRGLLLSPTKMERASSMRGTREPSPAKKKARLLLPEKGIREPGRDSLGTVDVGLLAAMDDDDDLEIV</sequence>
<feature type="compositionally biased region" description="Polar residues" evidence="8">
    <location>
        <begin position="274"/>
        <end position="292"/>
    </location>
</feature>
<feature type="region of interest" description="Disordered" evidence="8">
    <location>
        <begin position="708"/>
        <end position="765"/>
    </location>
</feature>
<dbReference type="Proteomes" id="UP000799764">
    <property type="component" value="Unassembled WGS sequence"/>
</dbReference>
<accession>A0A9P4PLF3</accession>
<evidence type="ECO:0000256" key="6">
    <source>
        <dbReference type="ARBA" id="ARBA00022833"/>
    </source>
</evidence>
<organism evidence="11 12">
    <name type="scientific">Karstenula rhodostoma CBS 690.94</name>
    <dbReference type="NCBI Taxonomy" id="1392251"/>
    <lineage>
        <taxon>Eukaryota</taxon>
        <taxon>Fungi</taxon>
        <taxon>Dikarya</taxon>
        <taxon>Ascomycota</taxon>
        <taxon>Pezizomycotina</taxon>
        <taxon>Dothideomycetes</taxon>
        <taxon>Pleosporomycetidae</taxon>
        <taxon>Pleosporales</taxon>
        <taxon>Massarineae</taxon>
        <taxon>Didymosphaeriaceae</taxon>
        <taxon>Karstenula</taxon>
    </lineage>
</organism>
<feature type="compositionally biased region" description="Gly residues" evidence="8">
    <location>
        <begin position="537"/>
        <end position="554"/>
    </location>
</feature>
<protein>
    <recommendedName>
        <fullName evidence="13">Zinc finger Mcm10/DnaG-type domain-containing protein</fullName>
    </recommendedName>
</protein>
<comment type="subcellular location">
    <subcellularLocation>
        <location evidence="1">Nucleus</location>
    </subcellularLocation>
</comment>
<evidence type="ECO:0000256" key="4">
    <source>
        <dbReference type="ARBA" id="ARBA00022723"/>
    </source>
</evidence>
<feature type="region of interest" description="Disordered" evidence="8">
    <location>
        <begin position="583"/>
        <end position="617"/>
    </location>
</feature>
<dbReference type="GO" id="GO:0003697">
    <property type="term" value="F:single-stranded DNA binding"/>
    <property type="evidence" value="ECO:0007669"/>
    <property type="project" value="InterPro"/>
</dbReference>
<keyword evidence="6" id="KW-0862">Zinc</keyword>